<feature type="binding site" evidence="2">
    <location>
        <position position="113"/>
    </location>
    <ligand>
        <name>Zn(2+)</name>
        <dbReference type="ChEBI" id="CHEBI:29105"/>
        <label>2</label>
    </ligand>
</feature>
<dbReference type="InterPro" id="IPR050246">
    <property type="entry name" value="Class_II_FBP_aldolase"/>
</dbReference>
<dbReference type="GO" id="GO:0016832">
    <property type="term" value="F:aldehyde-lyase activity"/>
    <property type="evidence" value="ECO:0007669"/>
    <property type="project" value="InterPro"/>
</dbReference>
<dbReference type="SUPFAM" id="SSF51569">
    <property type="entry name" value="Aldolase"/>
    <property type="match status" value="1"/>
</dbReference>
<dbReference type="Proteomes" id="UP000321379">
    <property type="component" value="Unassembled WGS sequence"/>
</dbReference>
<keyword evidence="4" id="KW-1185">Reference proteome</keyword>
<dbReference type="InterPro" id="IPR000771">
    <property type="entry name" value="FBA_II"/>
</dbReference>
<gene>
    <name evidence="3" type="ORF">FVP33_14320</name>
</gene>
<keyword evidence="2" id="KW-0862">Zinc</keyword>
<dbReference type="Pfam" id="PF01116">
    <property type="entry name" value="F_bP_aldolase"/>
    <property type="match status" value="1"/>
</dbReference>
<feature type="binding site" evidence="2">
    <location>
        <position position="143"/>
    </location>
    <ligand>
        <name>Zn(2+)</name>
        <dbReference type="ChEBI" id="CHEBI:29105"/>
        <label>2</label>
    </ligand>
</feature>
<accession>A0A5C8UM14</accession>
<feature type="binding site" evidence="2">
    <location>
        <position position="213"/>
    </location>
    <ligand>
        <name>Zn(2+)</name>
        <dbReference type="ChEBI" id="CHEBI:29105"/>
        <label>1</label>
        <note>catalytic</note>
    </ligand>
</feature>
<evidence type="ECO:0000313" key="3">
    <source>
        <dbReference type="EMBL" id="TXN29345.1"/>
    </source>
</evidence>
<evidence type="ECO:0000313" key="4">
    <source>
        <dbReference type="Proteomes" id="UP000321379"/>
    </source>
</evidence>
<dbReference type="AlphaFoldDB" id="A0A5C8UM14"/>
<keyword evidence="2" id="KW-0479">Metal-binding</keyword>
<feature type="binding site" evidence="2">
    <location>
        <position position="185"/>
    </location>
    <ligand>
        <name>Zn(2+)</name>
        <dbReference type="ChEBI" id="CHEBI:29105"/>
        <label>1</label>
        <note>catalytic</note>
    </ligand>
</feature>
<dbReference type="GO" id="GO:0008270">
    <property type="term" value="F:zinc ion binding"/>
    <property type="evidence" value="ECO:0007669"/>
    <property type="project" value="InterPro"/>
</dbReference>
<dbReference type="RefSeq" id="WP_147784363.1">
    <property type="nucleotide sequence ID" value="NZ_VRMG01000009.1"/>
</dbReference>
<protein>
    <submittedName>
        <fullName evidence="3">Class II fructose-bisphosphate aldolase</fullName>
    </submittedName>
</protein>
<reference evidence="3 4" key="1">
    <citation type="submission" date="2019-08" db="EMBL/GenBank/DDBJ databases">
        <title>Bacterial whole genome sequence for Glaciihabitans sp. CHu50b-6-2.</title>
        <authorList>
            <person name="Jin L."/>
        </authorList>
    </citation>
    <scope>NUCLEOTIDE SEQUENCE [LARGE SCALE GENOMIC DNA]</scope>
    <source>
        <strain evidence="3 4">CHu50b-6-2</strain>
    </source>
</reference>
<evidence type="ECO:0000256" key="2">
    <source>
        <dbReference type="PIRSR" id="PIRSR001359-3"/>
    </source>
</evidence>
<comment type="caution">
    <text evidence="3">The sequence shown here is derived from an EMBL/GenBank/DDBJ whole genome shotgun (WGS) entry which is preliminary data.</text>
</comment>
<dbReference type="PIRSF" id="PIRSF001359">
    <property type="entry name" value="F_bP_aldolase_II"/>
    <property type="match status" value="1"/>
</dbReference>
<organism evidence="3 4">
    <name type="scientific">Lacisediminihabitans profunda</name>
    <dbReference type="NCBI Taxonomy" id="2594790"/>
    <lineage>
        <taxon>Bacteria</taxon>
        <taxon>Bacillati</taxon>
        <taxon>Actinomycetota</taxon>
        <taxon>Actinomycetes</taxon>
        <taxon>Micrococcales</taxon>
        <taxon>Microbacteriaceae</taxon>
        <taxon>Lacisediminihabitans</taxon>
    </lineage>
</organism>
<sequence>MTLAPTATLMAAAVARRGAVPSFNVISLEHAEAIVAGADLAGVGVLLQLSENAVRYHGGLRPMVAACRELAACARSPIGIHLDHFESAALIDEAISLGPRSGSGFGLGSLMVDASTEPYEQNVALTASAVARGHAAGYWIEAELGEVGGKDGAHAPGARTDPLEASRFVSATGVDGLAVAVGSSHAMTEQTASLDLDLIARLADAVSVPLVLHGSSGVPDAVLRGAIAAGIRKVNVGTGLNVAFTAEVRAVLAAQPNLTDPRRYLAPARDRVSELVAHLCEVIAGQ</sequence>
<name>A0A5C8UM14_9MICO</name>
<dbReference type="InterPro" id="IPR013785">
    <property type="entry name" value="Aldolase_TIM"/>
</dbReference>
<dbReference type="EMBL" id="VRMG01000009">
    <property type="protein sequence ID" value="TXN29345.1"/>
    <property type="molecule type" value="Genomic_DNA"/>
</dbReference>
<proteinExistence type="predicted"/>
<dbReference type="Gene3D" id="3.20.20.70">
    <property type="entry name" value="Aldolase class I"/>
    <property type="match status" value="1"/>
</dbReference>
<dbReference type="GO" id="GO:0005975">
    <property type="term" value="P:carbohydrate metabolic process"/>
    <property type="evidence" value="ECO:0007669"/>
    <property type="project" value="InterPro"/>
</dbReference>
<comment type="cofactor">
    <cofactor evidence="2">
        <name>Zn(2+)</name>
        <dbReference type="ChEBI" id="CHEBI:29105"/>
    </cofactor>
    <text evidence="2">Binds 2 Zn(2+) ions per subunit. One is catalytic and the other provides a structural contribution.</text>
</comment>
<dbReference type="PANTHER" id="PTHR30304">
    <property type="entry name" value="D-TAGATOSE-1,6-BISPHOSPHATE ALDOLASE"/>
    <property type="match status" value="1"/>
</dbReference>
<feature type="active site" description="Proton donor" evidence="1">
    <location>
        <position position="83"/>
    </location>
</feature>
<feature type="binding site" evidence="2">
    <location>
        <position position="84"/>
    </location>
    <ligand>
        <name>Zn(2+)</name>
        <dbReference type="ChEBI" id="CHEBI:29105"/>
        <label>1</label>
        <note>catalytic</note>
    </ligand>
</feature>
<dbReference type="PANTHER" id="PTHR30304:SF0">
    <property type="entry name" value="D-TAGATOSE-1,6-BISPHOSPHATE ALDOLASE SUBUNIT GATY-RELATED"/>
    <property type="match status" value="1"/>
</dbReference>
<evidence type="ECO:0000256" key="1">
    <source>
        <dbReference type="PIRSR" id="PIRSR001359-1"/>
    </source>
</evidence>